<dbReference type="RefSeq" id="WP_144897962.1">
    <property type="nucleotide sequence ID" value="NZ_VLKN01000001.1"/>
</dbReference>
<dbReference type="Gene3D" id="3.40.50.1000">
    <property type="entry name" value="HAD superfamily/HAD-like"/>
    <property type="match status" value="1"/>
</dbReference>
<gene>
    <name evidence="1" type="ORF">IP90_00428</name>
</gene>
<dbReference type="NCBIfam" id="TIGR01509">
    <property type="entry name" value="HAD-SF-IA-v3"/>
    <property type="match status" value="1"/>
</dbReference>
<dbReference type="InterPro" id="IPR036412">
    <property type="entry name" value="HAD-like_sf"/>
</dbReference>
<evidence type="ECO:0000313" key="1">
    <source>
        <dbReference type="EMBL" id="TWI06164.1"/>
    </source>
</evidence>
<dbReference type="InterPro" id="IPR006439">
    <property type="entry name" value="HAD-SF_hydro_IA"/>
</dbReference>
<dbReference type="PANTHER" id="PTHR43611:SF3">
    <property type="entry name" value="FLAVIN MONONUCLEOTIDE HYDROLASE 1, CHLOROPLATIC"/>
    <property type="match status" value="1"/>
</dbReference>
<dbReference type="PANTHER" id="PTHR43611">
    <property type="entry name" value="ALPHA-D-GLUCOSE 1-PHOSPHATE PHOSPHATASE"/>
    <property type="match status" value="1"/>
</dbReference>
<dbReference type="CDD" id="cd02603">
    <property type="entry name" value="HAD_sEH-N_like"/>
    <property type="match status" value="1"/>
</dbReference>
<dbReference type="SFLD" id="SFLDS00003">
    <property type="entry name" value="Haloacid_Dehalogenase"/>
    <property type="match status" value="1"/>
</dbReference>
<dbReference type="OrthoDB" id="9797415at2"/>
<sequence length="211" mass="22660">MAVAPALVLFDLDGVLARYDRAARLAVLATRSGKTTEQVKAALFDSKLEDESDLGRWRPREYAQELSRRLGATVTLDDCIAARAASMAADQAALGLVHRIAERARVAILTNNGLFLRAHLPAMCPALFPLFSGHVHCSAEFGVAKPDPAIYRRCLAVLQTPPARALFVDDNPDNVRGAIEAGLDAIHYTHTAALAEAFASRQLTGAPLHAP</sequence>
<evidence type="ECO:0000313" key="2">
    <source>
        <dbReference type="Proteomes" id="UP000315167"/>
    </source>
</evidence>
<accession>A0A562LEX2</accession>
<dbReference type="Pfam" id="PF00702">
    <property type="entry name" value="Hydrolase"/>
    <property type="match status" value="1"/>
</dbReference>
<dbReference type="AlphaFoldDB" id="A0A562LEX2"/>
<organism evidence="1 2">
    <name type="scientific">Luteimonas cucumeris</name>
    <dbReference type="NCBI Taxonomy" id="985012"/>
    <lineage>
        <taxon>Bacteria</taxon>
        <taxon>Pseudomonadati</taxon>
        <taxon>Pseudomonadota</taxon>
        <taxon>Gammaproteobacteria</taxon>
        <taxon>Lysobacterales</taxon>
        <taxon>Lysobacteraceae</taxon>
        <taxon>Luteimonas</taxon>
    </lineage>
</organism>
<protein>
    <submittedName>
        <fullName evidence="1">Putative hydrolase of the HAD superfamily</fullName>
    </submittedName>
</protein>
<proteinExistence type="predicted"/>
<dbReference type="Proteomes" id="UP000315167">
    <property type="component" value="Unassembled WGS sequence"/>
</dbReference>
<keyword evidence="1" id="KW-0378">Hydrolase</keyword>
<dbReference type="GO" id="GO:0016787">
    <property type="term" value="F:hydrolase activity"/>
    <property type="evidence" value="ECO:0007669"/>
    <property type="project" value="UniProtKB-KW"/>
</dbReference>
<dbReference type="SFLD" id="SFLDG01129">
    <property type="entry name" value="C1.5:_HAD__Beta-PGM__Phosphata"/>
    <property type="match status" value="1"/>
</dbReference>
<keyword evidence="2" id="KW-1185">Reference proteome</keyword>
<dbReference type="InterPro" id="IPR023214">
    <property type="entry name" value="HAD_sf"/>
</dbReference>
<comment type="caution">
    <text evidence="1">The sequence shown here is derived from an EMBL/GenBank/DDBJ whole genome shotgun (WGS) entry which is preliminary data.</text>
</comment>
<dbReference type="SUPFAM" id="SSF56784">
    <property type="entry name" value="HAD-like"/>
    <property type="match status" value="1"/>
</dbReference>
<dbReference type="Gene3D" id="1.10.150.240">
    <property type="entry name" value="Putative phosphatase, domain 2"/>
    <property type="match status" value="1"/>
</dbReference>
<dbReference type="InterPro" id="IPR023198">
    <property type="entry name" value="PGP-like_dom2"/>
</dbReference>
<dbReference type="EMBL" id="VLKN01000001">
    <property type="protein sequence ID" value="TWI06164.1"/>
    <property type="molecule type" value="Genomic_DNA"/>
</dbReference>
<reference evidence="1 2" key="1">
    <citation type="journal article" date="2015" name="Stand. Genomic Sci.">
        <title>Genomic Encyclopedia of Bacterial and Archaeal Type Strains, Phase III: the genomes of soil and plant-associated and newly described type strains.</title>
        <authorList>
            <person name="Whitman W.B."/>
            <person name="Woyke T."/>
            <person name="Klenk H.P."/>
            <person name="Zhou Y."/>
            <person name="Lilburn T.G."/>
            <person name="Beck B.J."/>
            <person name="De Vos P."/>
            <person name="Vandamme P."/>
            <person name="Eisen J.A."/>
            <person name="Garrity G."/>
            <person name="Hugenholtz P."/>
            <person name="Kyrpides N.C."/>
        </authorList>
    </citation>
    <scope>NUCLEOTIDE SEQUENCE [LARGE SCALE GENOMIC DNA]</scope>
    <source>
        <strain evidence="1 2">CGMCC 1.10821</strain>
    </source>
</reference>
<dbReference type="PRINTS" id="PR00413">
    <property type="entry name" value="HADHALOGNASE"/>
</dbReference>
<name>A0A562LEX2_9GAMM</name>